<dbReference type="PATRIC" id="fig|1173020.3.peg.1069"/>
<dbReference type="eggNOG" id="ENOG502ZB2S">
    <property type="taxonomic scope" value="Bacteria"/>
</dbReference>
<accession>K9UC10</accession>
<reference evidence="1 2" key="1">
    <citation type="submission" date="2012-05" db="EMBL/GenBank/DDBJ databases">
        <title>Finished chromosome of genome of Chamaesiphon sp. PCC 6605.</title>
        <authorList>
            <consortium name="US DOE Joint Genome Institute"/>
            <person name="Gugger M."/>
            <person name="Coursin T."/>
            <person name="Rippka R."/>
            <person name="Tandeau De Marsac N."/>
            <person name="Huntemann M."/>
            <person name="Wei C.-L."/>
            <person name="Han J."/>
            <person name="Detter J.C."/>
            <person name="Han C."/>
            <person name="Tapia R."/>
            <person name="Chen A."/>
            <person name="Kyrpides N."/>
            <person name="Mavromatis K."/>
            <person name="Markowitz V."/>
            <person name="Szeto E."/>
            <person name="Ivanova N."/>
            <person name="Pagani I."/>
            <person name="Pati A."/>
            <person name="Goodwin L."/>
            <person name="Nordberg H.P."/>
            <person name="Cantor M.N."/>
            <person name="Hua S.X."/>
            <person name="Woyke T."/>
            <person name="Kerfeld C.A."/>
        </authorList>
    </citation>
    <scope>NUCLEOTIDE SEQUENCE [LARGE SCALE GENOMIC DNA]</scope>
    <source>
        <strain evidence="2">ATCC 27169 / PCC 6605</strain>
    </source>
</reference>
<sequence length="275" mass="31964">MYEAFIDLDELILLCRDKNSKKFIKEAINCYRVGAFRSCIVSTWNAVVFDFIHKLQELQLVDDKKAVQKLAIFEQLRSDKKYKELWDFESSIPQSAREDFELISYIEESDIKRLLEDRSRCAHPSITSLEEPFEATAELARYHLRSAVTHLLQRPPVQGRAAKDRIFADIKSEYFPVDVDLAVKHFEKSPLRRARRILVKDIVIGLTVSLLTKKYPEEERKRQFTALNAVSIIHPVDTYNILKEELSRIILTKVEDVNIDKVVYYLGNVSIKAGK</sequence>
<evidence type="ECO:0000313" key="2">
    <source>
        <dbReference type="Proteomes" id="UP000010366"/>
    </source>
</evidence>
<dbReference type="STRING" id="1173020.Cha6605_0915"/>
<proteinExistence type="predicted"/>
<protein>
    <submittedName>
        <fullName evidence="1">Uncharacterized protein</fullName>
    </submittedName>
</protein>
<gene>
    <name evidence="1" type="ORF">Cha6605_0915</name>
</gene>
<dbReference type="KEGG" id="cmp:Cha6605_0915"/>
<keyword evidence="2" id="KW-1185">Reference proteome</keyword>
<name>K9UC10_CHAP6</name>
<dbReference type="HOGENOM" id="CLU_1010805_0_0_3"/>
<dbReference type="RefSeq" id="WP_015158366.1">
    <property type="nucleotide sequence ID" value="NC_019697.1"/>
</dbReference>
<dbReference type="OrthoDB" id="8781389at2"/>
<organism evidence="1 2">
    <name type="scientific">Chamaesiphon minutus (strain ATCC 27169 / PCC 6605)</name>
    <dbReference type="NCBI Taxonomy" id="1173020"/>
    <lineage>
        <taxon>Bacteria</taxon>
        <taxon>Bacillati</taxon>
        <taxon>Cyanobacteriota</taxon>
        <taxon>Cyanophyceae</taxon>
        <taxon>Gomontiellales</taxon>
        <taxon>Chamaesiphonaceae</taxon>
        <taxon>Chamaesiphon</taxon>
    </lineage>
</organism>
<dbReference type="Proteomes" id="UP000010366">
    <property type="component" value="Chromosome"/>
</dbReference>
<dbReference type="EMBL" id="CP003600">
    <property type="protein sequence ID" value="AFY92173.1"/>
    <property type="molecule type" value="Genomic_DNA"/>
</dbReference>
<evidence type="ECO:0000313" key="1">
    <source>
        <dbReference type="EMBL" id="AFY92173.1"/>
    </source>
</evidence>
<dbReference type="AlphaFoldDB" id="K9UC10"/>